<sequence>AGEAFQVVLSQRFEMDTDADPLDVYRILRTTNPSPYMYLLRPYFWVYDASVEVAALVGPARRRFPYETLELDGNKLYAVQGDGKRRKVSVSKWMANGDDWAQFTAPLQRPDPRCSVPPNAGSPPSRRTATATVPSRASSSSPRAQSNSTSPRCTAS</sequence>
<evidence type="ECO:0000313" key="3">
    <source>
        <dbReference type="EMBL" id="MFD1049887.1"/>
    </source>
</evidence>
<dbReference type="EMBL" id="JBHTIS010002466">
    <property type="protein sequence ID" value="MFD1049887.1"/>
    <property type="molecule type" value="Genomic_DNA"/>
</dbReference>
<feature type="compositionally biased region" description="Low complexity" evidence="1">
    <location>
        <begin position="125"/>
        <end position="156"/>
    </location>
</feature>
<feature type="non-terminal residue" evidence="3">
    <location>
        <position position="1"/>
    </location>
</feature>
<proteinExistence type="predicted"/>
<dbReference type="Gene3D" id="3.60.120.10">
    <property type="entry name" value="Anthranilate synthase"/>
    <property type="match status" value="1"/>
</dbReference>
<reference evidence="4" key="1">
    <citation type="journal article" date="2019" name="Int. J. Syst. Evol. Microbiol.">
        <title>The Global Catalogue of Microorganisms (GCM) 10K type strain sequencing project: providing services to taxonomists for standard genome sequencing and annotation.</title>
        <authorList>
            <consortium name="The Broad Institute Genomics Platform"/>
            <consortium name="The Broad Institute Genome Sequencing Center for Infectious Disease"/>
            <person name="Wu L."/>
            <person name="Ma J."/>
        </authorList>
    </citation>
    <scope>NUCLEOTIDE SEQUENCE [LARGE SCALE GENOMIC DNA]</scope>
    <source>
        <strain evidence="4">JCM 31486</strain>
    </source>
</reference>
<dbReference type="Proteomes" id="UP001597045">
    <property type="component" value="Unassembled WGS sequence"/>
</dbReference>
<evidence type="ECO:0000256" key="1">
    <source>
        <dbReference type="SAM" id="MobiDB-lite"/>
    </source>
</evidence>
<dbReference type="Pfam" id="PF00425">
    <property type="entry name" value="Chorismate_bind"/>
    <property type="match status" value="1"/>
</dbReference>
<feature type="region of interest" description="Disordered" evidence="1">
    <location>
        <begin position="104"/>
        <end position="156"/>
    </location>
</feature>
<evidence type="ECO:0000313" key="4">
    <source>
        <dbReference type="Proteomes" id="UP001597045"/>
    </source>
</evidence>
<evidence type="ECO:0000259" key="2">
    <source>
        <dbReference type="Pfam" id="PF00425"/>
    </source>
</evidence>
<keyword evidence="4" id="KW-1185">Reference proteome</keyword>
<gene>
    <name evidence="3" type="ORF">ACFQ1S_32330</name>
</gene>
<protein>
    <submittedName>
        <fullName evidence="3">Chorismate-binding protein</fullName>
    </submittedName>
</protein>
<dbReference type="InterPro" id="IPR015890">
    <property type="entry name" value="Chorismate_C"/>
</dbReference>
<dbReference type="SUPFAM" id="SSF56322">
    <property type="entry name" value="ADC synthase"/>
    <property type="match status" value="1"/>
</dbReference>
<dbReference type="InterPro" id="IPR005801">
    <property type="entry name" value="ADC_synthase"/>
</dbReference>
<organism evidence="3 4">
    <name type="scientific">Kibdelosporangium lantanae</name>
    <dbReference type="NCBI Taxonomy" id="1497396"/>
    <lineage>
        <taxon>Bacteria</taxon>
        <taxon>Bacillati</taxon>
        <taxon>Actinomycetota</taxon>
        <taxon>Actinomycetes</taxon>
        <taxon>Pseudonocardiales</taxon>
        <taxon>Pseudonocardiaceae</taxon>
        <taxon>Kibdelosporangium</taxon>
    </lineage>
</organism>
<comment type="caution">
    <text evidence="3">The sequence shown here is derived from an EMBL/GenBank/DDBJ whole genome shotgun (WGS) entry which is preliminary data.</text>
</comment>
<accession>A0ABW3MI82</accession>
<name>A0ABW3MI82_9PSEU</name>
<feature type="domain" description="Chorismate-utilising enzyme C-terminal" evidence="2">
    <location>
        <begin position="1"/>
        <end position="42"/>
    </location>
</feature>